<gene>
    <name evidence="2" type="ORF">KL86DYS1_31276</name>
</gene>
<feature type="chain" id="PRO_5012736079" description="Lipocalin-like domain-containing protein" evidence="1">
    <location>
        <begin position="22"/>
        <end position="144"/>
    </location>
</feature>
<dbReference type="RefSeq" id="WP_296943860.1">
    <property type="nucleotide sequence ID" value="NZ_LT599032.1"/>
</dbReference>
<organism evidence="2">
    <name type="scientific">uncultured Dysgonomonas sp</name>
    <dbReference type="NCBI Taxonomy" id="206096"/>
    <lineage>
        <taxon>Bacteria</taxon>
        <taxon>Pseudomonadati</taxon>
        <taxon>Bacteroidota</taxon>
        <taxon>Bacteroidia</taxon>
        <taxon>Bacteroidales</taxon>
        <taxon>Dysgonomonadaceae</taxon>
        <taxon>Dysgonomonas</taxon>
        <taxon>environmental samples</taxon>
    </lineage>
</organism>
<evidence type="ECO:0000313" key="2">
    <source>
        <dbReference type="EMBL" id="SBW06066.1"/>
    </source>
</evidence>
<reference evidence="2" key="1">
    <citation type="submission" date="2016-04" db="EMBL/GenBank/DDBJ databases">
        <authorList>
            <person name="Evans L.H."/>
            <person name="Alamgir A."/>
            <person name="Owens N."/>
            <person name="Weber N.D."/>
            <person name="Virtaneva K."/>
            <person name="Barbian K."/>
            <person name="Babar A."/>
            <person name="Rosenke K."/>
        </authorList>
    </citation>
    <scope>NUCLEOTIDE SEQUENCE</scope>
    <source>
        <strain evidence="2">86-1</strain>
    </source>
</reference>
<name>A0A212K331_9BACT</name>
<evidence type="ECO:0008006" key="3">
    <source>
        <dbReference type="Google" id="ProtNLM"/>
    </source>
</evidence>
<dbReference type="EMBL" id="FLUM01000003">
    <property type="protein sequence ID" value="SBW06066.1"/>
    <property type="molecule type" value="Genomic_DNA"/>
</dbReference>
<proteinExistence type="predicted"/>
<dbReference type="AlphaFoldDB" id="A0A212K331"/>
<feature type="signal peptide" evidence="1">
    <location>
        <begin position="1"/>
        <end position="21"/>
    </location>
</feature>
<protein>
    <recommendedName>
        <fullName evidence="3">Lipocalin-like domain-containing protein</fullName>
    </recommendedName>
</protein>
<keyword evidence="1" id="KW-0732">Signal</keyword>
<dbReference type="PROSITE" id="PS51257">
    <property type="entry name" value="PROKAR_LIPOPROTEIN"/>
    <property type="match status" value="1"/>
</dbReference>
<sequence>MKKFLYFIFICSLCVGFAACGGDDDNPENFVWGGDWNDPNDSHYEKYQGKYNPIEGDWKNIDDASDILRFSSDRMMYSLTLKPNGNYETAMHLGKYEINNKAFRYGPEGFMTQLYKIENNVLSIKLVFKEGDEQKWRGYTRFNK</sequence>
<accession>A0A212K331</accession>
<evidence type="ECO:0000256" key="1">
    <source>
        <dbReference type="SAM" id="SignalP"/>
    </source>
</evidence>